<dbReference type="EC" id="2.2.1.6" evidence="2"/>
<dbReference type="NCBIfam" id="NF008362">
    <property type="entry name" value="PRK11152.1"/>
    <property type="match status" value="1"/>
</dbReference>
<dbReference type="EMBL" id="VMHM01000012">
    <property type="protein sequence ID" value="TSJ98146.1"/>
    <property type="molecule type" value="Genomic_DNA"/>
</dbReference>
<feature type="domain" description="ACT" evidence="1">
    <location>
        <begin position="8"/>
        <end position="76"/>
    </location>
</feature>
<evidence type="ECO:0000259" key="1">
    <source>
        <dbReference type="PROSITE" id="PS51671"/>
    </source>
</evidence>
<keyword evidence="2" id="KW-0808">Transferase</keyword>
<dbReference type="AlphaFoldDB" id="A0A1B9JLY2"/>
<dbReference type="RefSeq" id="WP_065738802.1">
    <property type="nucleotide sequence ID" value="NZ_CAMLAP010000011.1"/>
</dbReference>
<evidence type="ECO:0000313" key="3">
    <source>
        <dbReference type="Proteomes" id="UP000319483"/>
    </source>
</evidence>
<organism evidence="2 3">
    <name type="scientific">Gilliamella apicola</name>
    <dbReference type="NCBI Taxonomy" id="1196095"/>
    <lineage>
        <taxon>Bacteria</taxon>
        <taxon>Pseudomonadati</taxon>
        <taxon>Pseudomonadota</taxon>
        <taxon>Gammaproteobacteria</taxon>
        <taxon>Orbales</taxon>
        <taxon>Orbaceae</taxon>
        <taxon>Gilliamella</taxon>
    </lineage>
</organism>
<dbReference type="SUPFAM" id="SSF55021">
    <property type="entry name" value="ACT-like"/>
    <property type="match status" value="1"/>
</dbReference>
<gene>
    <name evidence="2" type="primary">ilvM</name>
    <name evidence="2" type="ORF">FPQ15_09535</name>
</gene>
<dbReference type="Proteomes" id="UP000319483">
    <property type="component" value="Unassembled WGS sequence"/>
</dbReference>
<proteinExistence type="predicted"/>
<protein>
    <submittedName>
        <fullName evidence="2">Acetolactate synthase 2 small subunit</fullName>
        <ecNumber evidence="2">2.2.1.6</ecNumber>
    </submittedName>
</protein>
<reference evidence="2 3" key="1">
    <citation type="submission" date="2019-07" db="EMBL/GenBank/DDBJ databases">
        <title>Gilliamella genomes.</title>
        <authorList>
            <person name="Zheng H."/>
        </authorList>
    </citation>
    <scope>NUCLEOTIDE SEQUENCE [LARGE SCALE GENOMIC DNA]</scope>
    <source>
        <strain evidence="2 3">W8127</strain>
    </source>
</reference>
<sequence length="76" mass="8817">MNQQIQHQLTIKANDTLGTLERILRVVRHRGGHIESMQMQTIENNLLILTLRLTIERDLSMLQNQVAKLEDVISIE</sequence>
<dbReference type="InterPro" id="IPR045865">
    <property type="entry name" value="ACT-like_dom_sf"/>
</dbReference>
<name>A0A1B9JLY2_9GAMM</name>
<dbReference type="GO" id="GO:0003984">
    <property type="term" value="F:acetolactate synthase activity"/>
    <property type="evidence" value="ECO:0007669"/>
    <property type="project" value="UniProtKB-EC"/>
</dbReference>
<accession>A0A1B9JLY2</accession>
<dbReference type="Pfam" id="PF13710">
    <property type="entry name" value="ACT_5"/>
    <property type="match status" value="1"/>
</dbReference>
<comment type="caution">
    <text evidence="2">The sequence shown here is derived from an EMBL/GenBank/DDBJ whole genome shotgun (WGS) entry which is preliminary data.</text>
</comment>
<dbReference type="PROSITE" id="PS51671">
    <property type="entry name" value="ACT"/>
    <property type="match status" value="1"/>
</dbReference>
<dbReference type="OrthoDB" id="6198158at2"/>
<evidence type="ECO:0000313" key="2">
    <source>
        <dbReference type="EMBL" id="TSJ98146.1"/>
    </source>
</evidence>
<dbReference type="Gene3D" id="3.30.70.260">
    <property type="match status" value="1"/>
</dbReference>
<dbReference type="InterPro" id="IPR002912">
    <property type="entry name" value="ACT_dom"/>
</dbReference>